<accession>A0A078S7U5</accession>
<evidence type="ECO:0000313" key="3">
    <source>
        <dbReference type="EMBL" id="KDS56975.1"/>
    </source>
</evidence>
<organism evidence="3 4">
    <name type="scientific">Bacteroides uniformis str. 3978 T3 ii</name>
    <dbReference type="NCBI Taxonomy" id="1339349"/>
    <lineage>
        <taxon>Bacteria</taxon>
        <taxon>Pseudomonadati</taxon>
        <taxon>Bacteroidota</taxon>
        <taxon>Bacteroidia</taxon>
        <taxon>Bacteroidales</taxon>
        <taxon>Bacteroidaceae</taxon>
        <taxon>Bacteroides</taxon>
    </lineage>
</organism>
<keyword evidence="1" id="KW-0732">Signal</keyword>
<dbReference type="EMBL" id="JNHN01000093">
    <property type="protein sequence ID" value="KDS56975.1"/>
    <property type="molecule type" value="Genomic_DNA"/>
</dbReference>
<reference evidence="3 4" key="1">
    <citation type="submission" date="2014-04" db="EMBL/GenBank/DDBJ databases">
        <authorList>
            <person name="Sears C."/>
            <person name="Carroll K."/>
            <person name="Sack B.R."/>
            <person name="Qadri F."/>
            <person name="Myers L.L."/>
            <person name="Chung G.-T."/>
            <person name="Escheverria P."/>
            <person name="Fraser C.M."/>
            <person name="Sadzewicz L."/>
            <person name="Shefchek K.A."/>
            <person name="Tallon L."/>
            <person name="Das S.P."/>
            <person name="Daugherty S."/>
            <person name="Mongodin E.F."/>
        </authorList>
    </citation>
    <scope>NUCLEOTIDE SEQUENCE [LARGE SCALE GENOMIC DNA]</scope>
    <source>
        <strain evidence="3 4">3978 T3 ii</strain>
    </source>
</reference>
<evidence type="ECO:0000256" key="1">
    <source>
        <dbReference type="SAM" id="SignalP"/>
    </source>
</evidence>
<feature type="signal peptide" evidence="1">
    <location>
        <begin position="1"/>
        <end position="21"/>
    </location>
</feature>
<dbReference type="RefSeq" id="WP_039161237.1">
    <property type="nucleotide sequence ID" value="NZ_JNHN01000093.1"/>
</dbReference>
<feature type="domain" description="DUF4369" evidence="2">
    <location>
        <begin position="25"/>
        <end position="116"/>
    </location>
</feature>
<evidence type="ECO:0000259" key="2">
    <source>
        <dbReference type="Pfam" id="PF14289"/>
    </source>
</evidence>
<evidence type="ECO:0000313" key="4">
    <source>
        <dbReference type="Proteomes" id="UP000028013"/>
    </source>
</evidence>
<protein>
    <recommendedName>
        <fullName evidence="2">DUF4369 domain-containing protein</fullName>
    </recommendedName>
</protein>
<gene>
    <name evidence="3" type="ORF">M094_3993</name>
</gene>
<sequence length="204" mass="23274">MKTRILLFCISCLLWASCGNSGQNYVIEGTLPSVKYDGEWIYLVPMENAPGRGDSVKITNASFSFSGQGEEMRVLRLRHLLRIYIQELLVVTEPGTIHVKADSVGSVTGTPQNDALQKWKEGREKKQEAYHFIRTGLRNATGKDSLHLIRIRDSLRMQEQETNFLFLKEQGNNTLGTFMRKMVRGSLTEEQQKLLDESLQKEIH</sequence>
<name>A0A078S7U5_BACUN</name>
<dbReference type="Proteomes" id="UP000028013">
    <property type="component" value="Unassembled WGS sequence"/>
</dbReference>
<comment type="caution">
    <text evidence="3">The sequence shown here is derived from an EMBL/GenBank/DDBJ whole genome shotgun (WGS) entry which is preliminary data.</text>
</comment>
<dbReference type="Pfam" id="PF14289">
    <property type="entry name" value="DUF4369"/>
    <property type="match status" value="1"/>
</dbReference>
<dbReference type="PATRIC" id="fig|1339349.3.peg.800"/>
<dbReference type="InterPro" id="IPR025380">
    <property type="entry name" value="DUF4369"/>
</dbReference>
<dbReference type="AlphaFoldDB" id="A0A078S7U5"/>
<dbReference type="PROSITE" id="PS51257">
    <property type="entry name" value="PROKAR_LIPOPROTEIN"/>
    <property type="match status" value="1"/>
</dbReference>
<feature type="chain" id="PRO_5001744837" description="DUF4369 domain-containing protein" evidence="1">
    <location>
        <begin position="22"/>
        <end position="204"/>
    </location>
</feature>
<proteinExistence type="predicted"/>